<dbReference type="Pfam" id="PF13103">
    <property type="entry name" value="TonB_2"/>
    <property type="match status" value="1"/>
</dbReference>
<dbReference type="SUPFAM" id="SSF74653">
    <property type="entry name" value="TolA/TonB C-terminal domain"/>
    <property type="match status" value="1"/>
</dbReference>
<dbReference type="EMBL" id="JADIND010000092">
    <property type="protein sequence ID" value="MBO8430603.1"/>
    <property type="molecule type" value="Genomic_DNA"/>
</dbReference>
<keyword evidence="1" id="KW-0812">Transmembrane</keyword>
<evidence type="ECO:0000313" key="3">
    <source>
        <dbReference type="Proteomes" id="UP000823632"/>
    </source>
</evidence>
<proteinExistence type="predicted"/>
<evidence type="ECO:0000256" key="1">
    <source>
        <dbReference type="SAM" id="Phobius"/>
    </source>
</evidence>
<protein>
    <submittedName>
        <fullName evidence="2">TonB C-terminal domain-containing protein</fullName>
    </submittedName>
</protein>
<reference evidence="2" key="2">
    <citation type="journal article" date="2021" name="PeerJ">
        <title>Extensive microbial diversity within the chicken gut microbiome revealed by metagenomics and culture.</title>
        <authorList>
            <person name="Gilroy R."/>
            <person name="Ravi A."/>
            <person name="Getino M."/>
            <person name="Pursley I."/>
            <person name="Horton D.L."/>
            <person name="Alikhan N.F."/>
            <person name="Baker D."/>
            <person name="Gharbi K."/>
            <person name="Hall N."/>
            <person name="Watson M."/>
            <person name="Adriaenssens E.M."/>
            <person name="Foster-Nyarko E."/>
            <person name="Jarju S."/>
            <person name="Secka A."/>
            <person name="Antonio M."/>
            <person name="Oren A."/>
            <person name="Chaudhuri R.R."/>
            <person name="La Ragione R."/>
            <person name="Hildebrand F."/>
            <person name="Pallen M.J."/>
        </authorList>
    </citation>
    <scope>NUCLEOTIDE SEQUENCE</scope>
    <source>
        <strain evidence="2">10192</strain>
    </source>
</reference>
<name>A0A9D9DPX3_9BACT</name>
<reference evidence="2" key="1">
    <citation type="submission" date="2020-10" db="EMBL/GenBank/DDBJ databases">
        <authorList>
            <person name="Gilroy R."/>
        </authorList>
    </citation>
    <scope>NUCLEOTIDE SEQUENCE</scope>
    <source>
        <strain evidence="2">10192</strain>
    </source>
</reference>
<sequence>MFRCTVCQKLYTARVKYCDCGNDEFVYENENIPVHTGRVTSSADIFSVGIFLLCIILSILVLFFYNPVKPHRTHKTKPKPAVTTQSAQIPDIDSVWDDTPAYIPASQSGSALEIYKKSLQNMLNSNIQPKKFSGSGQCEIEFTVTTDGKLVNRKIFKHSGSDEFNNIIVNMLKNTNEHRIPPSDYLGEPFRGEVIVQDGLIKLYIK</sequence>
<dbReference type="Gene3D" id="3.30.1150.10">
    <property type="match status" value="1"/>
</dbReference>
<comment type="caution">
    <text evidence="2">The sequence shown here is derived from an EMBL/GenBank/DDBJ whole genome shotgun (WGS) entry which is preliminary data.</text>
</comment>
<keyword evidence="1" id="KW-1133">Transmembrane helix</keyword>
<dbReference type="AlphaFoldDB" id="A0A9D9DPX3"/>
<keyword evidence="1" id="KW-0472">Membrane</keyword>
<feature type="transmembrane region" description="Helical" evidence="1">
    <location>
        <begin position="45"/>
        <end position="65"/>
    </location>
</feature>
<evidence type="ECO:0000313" key="2">
    <source>
        <dbReference type="EMBL" id="MBO8430603.1"/>
    </source>
</evidence>
<dbReference type="Proteomes" id="UP000823632">
    <property type="component" value="Unassembled WGS sequence"/>
</dbReference>
<accession>A0A9D9DPX3</accession>
<gene>
    <name evidence="2" type="ORF">IAC76_04385</name>
</gene>
<organism evidence="2 3">
    <name type="scientific">Candidatus Scatousia excrementipullorum</name>
    <dbReference type="NCBI Taxonomy" id="2840936"/>
    <lineage>
        <taxon>Bacteria</taxon>
        <taxon>Candidatus Scatousia</taxon>
    </lineage>
</organism>